<evidence type="ECO:0000256" key="1">
    <source>
        <dbReference type="SAM" id="MobiDB-lite"/>
    </source>
</evidence>
<dbReference type="AlphaFoldDB" id="A0A937RIE5"/>
<feature type="region of interest" description="Disordered" evidence="1">
    <location>
        <begin position="126"/>
        <end position="149"/>
    </location>
</feature>
<accession>A0A937RIE5</accession>
<sequence>MIVALTLSPRIVAELHTLIKNGDVAPAQLARRAPTLVASLTGRRTPTAATDAHRVLLAAVESLPAVSRDAARALLAINAKPRTTLTTRRTLASKYYGVGADRFARAYEDDVITALALALAERADPNATLPSGRPRFPPPPFRALRRRTA</sequence>
<comment type="caution">
    <text evidence="2">The sequence shown here is derived from an EMBL/GenBank/DDBJ whole genome shotgun (WGS) entry which is preliminary data.</text>
</comment>
<name>A0A937RIE5_9ACTN</name>
<protein>
    <submittedName>
        <fullName evidence="2">Uncharacterized protein</fullName>
    </submittedName>
</protein>
<evidence type="ECO:0000313" key="3">
    <source>
        <dbReference type="Proteomes" id="UP000604475"/>
    </source>
</evidence>
<proteinExistence type="predicted"/>
<gene>
    <name evidence="2" type="ORF">I7412_05205</name>
</gene>
<dbReference type="Proteomes" id="UP000604475">
    <property type="component" value="Unassembled WGS sequence"/>
</dbReference>
<evidence type="ECO:0000313" key="2">
    <source>
        <dbReference type="EMBL" id="MBL7626576.1"/>
    </source>
</evidence>
<keyword evidence="3" id="KW-1185">Reference proteome</keyword>
<reference evidence="2" key="1">
    <citation type="submission" date="2020-12" db="EMBL/GenBank/DDBJ databases">
        <title>Genomic characterization of non-nitrogen-fixing Frankia strains.</title>
        <authorList>
            <person name="Carlos-Shanley C."/>
            <person name="Guerra T."/>
            <person name="Hahn D."/>
        </authorList>
    </citation>
    <scope>NUCLEOTIDE SEQUENCE</scope>
    <source>
        <strain evidence="2">CN6</strain>
    </source>
</reference>
<organism evidence="2 3">
    <name type="scientific">Frankia nepalensis</name>
    <dbReference type="NCBI Taxonomy" id="1836974"/>
    <lineage>
        <taxon>Bacteria</taxon>
        <taxon>Bacillati</taxon>
        <taxon>Actinomycetota</taxon>
        <taxon>Actinomycetes</taxon>
        <taxon>Frankiales</taxon>
        <taxon>Frankiaceae</taxon>
        <taxon>Frankia</taxon>
    </lineage>
</organism>
<dbReference type="RefSeq" id="WP_203003849.1">
    <property type="nucleotide sequence ID" value="NZ_JADWYU010000027.1"/>
</dbReference>
<dbReference type="EMBL" id="JAEACQ010000143">
    <property type="protein sequence ID" value="MBL7626576.1"/>
    <property type="molecule type" value="Genomic_DNA"/>
</dbReference>